<dbReference type="PROSITE" id="PS00178">
    <property type="entry name" value="AA_TRNA_LIGASE_I"/>
    <property type="match status" value="1"/>
</dbReference>
<dbReference type="PANTHER" id="PTHR43766">
    <property type="entry name" value="TRYPTOPHAN--TRNA LIGASE, MITOCHONDRIAL"/>
    <property type="match status" value="1"/>
</dbReference>
<gene>
    <name evidence="10" type="primary">MSW1</name>
    <name evidence="10" type="ORF">QQX98_008802</name>
</gene>
<accession>A0ABR1GU88</accession>
<evidence type="ECO:0000256" key="9">
    <source>
        <dbReference type="RuleBase" id="RU363036"/>
    </source>
</evidence>
<keyword evidence="5 9" id="KW-0067">ATP-binding</keyword>
<evidence type="ECO:0000256" key="3">
    <source>
        <dbReference type="ARBA" id="ARBA00022598"/>
    </source>
</evidence>
<dbReference type="EMBL" id="JAZAVJ010000165">
    <property type="protein sequence ID" value="KAK7409041.1"/>
    <property type="molecule type" value="Genomic_DNA"/>
</dbReference>
<evidence type="ECO:0000256" key="5">
    <source>
        <dbReference type="ARBA" id="ARBA00022840"/>
    </source>
</evidence>
<keyword evidence="11" id="KW-1185">Reference proteome</keyword>
<dbReference type="PRINTS" id="PR01039">
    <property type="entry name" value="TRNASYNTHTRP"/>
</dbReference>
<dbReference type="Proteomes" id="UP001498476">
    <property type="component" value="Unassembled WGS sequence"/>
</dbReference>
<evidence type="ECO:0000256" key="7">
    <source>
        <dbReference type="ARBA" id="ARBA00023146"/>
    </source>
</evidence>
<evidence type="ECO:0000256" key="6">
    <source>
        <dbReference type="ARBA" id="ARBA00022917"/>
    </source>
</evidence>
<evidence type="ECO:0000256" key="8">
    <source>
        <dbReference type="ARBA" id="ARBA00030268"/>
    </source>
</evidence>
<evidence type="ECO:0000256" key="1">
    <source>
        <dbReference type="ARBA" id="ARBA00005594"/>
    </source>
</evidence>
<comment type="caution">
    <text evidence="10">The sequence shown here is derived from an EMBL/GenBank/DDBJ whole genome shotgun (WGS) entry which is preliminary data.</text>
</comment>
<dbReference type="NCBIfam" id="TIGR00233">
    <property type="entry name" value="trpS"/>
    <property type="match status" value="1"/>
</dbReference>
<keyword evidence="6 9" id="KW-0648">Protein biosynthesis</keyword>
<dbReference type="InterPro" id="IPR002306">
    <property type="entry name" value="Trp-tRNA-ligase"/>
</dbReference>
<evidence type="ECO:0000313" key="10">
    <source>
        <dbReference type="EMBL" id="KAK7409041.1"/>
    </source>
</evidence>
<comment type="similarity">
    <text evidence="1 9">Belongs to the class-I aminoacyl-tRNA synthetase family.</text>
</comment>
<keyword evidence="4 9" id="KW-0547">Nucleotide-binding</keyword>
<reference evidence="10 11" key="1">
    <citation type="journal article" date="2025" name="Microbiol. Resour. Announc.">
        <title>Draft genome sequences for Neonectria magnoliae and Neonectria punicea, canker pathogens of Liriodendron tulipifera and Acer saccharum in West Virginia.</title>
        <authorList>
            <person name="Petronek H.M."/>
            <person name="Kasson M.T."/>
            <person name="Metheny A.M."/>
            <person name="Stauder C.M."/>
            <person name="Lovett B."/>
            <person name="Lynch S.C."/>
            <person name="Garnas J.R."/>
            <person name="Kasson L.R."/>
            <person name="Stajich J.E."/>
        </authorList>
    </citation>
    <scope>NUCLEOTIDE SEQUENCE [LARGE SCALE GENOMIC DNA]</scope>
    <source>
        <strain evidence="10 11">NRRL 64653</strain>
    </source>
</reference>
<evidence type="ECO:0000256" key="4">
    <source>
        <dbReference type="ARBA" id="ARBA00022741"/>
    </source>
</evidence>
<sequence length="358" mass="39747">MQKLAGKASAVRPRVIFSGIQPTGVPHLGNYIGALRQWVQLQHHEPRETKLIYSIVDLHAITMPQPPDQLRRCKREALAALLAIGIDPDRATIFHQSSVPAHSELMWILSCTASVGYLSRMTQWKSKLNVSEGSTFADRTIASRLKLGLFSYPVLQAADILIHRATHVPVGHDQQQHIEFARECATNFNHAYGSHLVLPDVLILDFKAPVRRVMSLTDPTSKMSKSHKLERSRILITDSPREIKAKIRSALTDSIPGMSYDTVNRPGISNLLDILSSFDAGGRNPEQLAGEYRDLSPKQLKELVTDSVVAGLDGIRERYIELLTAGDARLDQIEAEGTRKARESAEETMQLVRTAVGL</sequence>
<proteinExistence type="inferred from homology"/>
<dbReference type="PANTHER" id="PTHR43766:SF1">
    <property type="entry name" value="TRYPTOPHAN--TRNA LIGASE, MITOCHONDRIAL"/>
    <property type="match status" value="1"/>
</dbReference>
<dbReference type="SUPFAM" id="SSF52374">
    <property type="entry name" value="Nucleotidylyl transferase"/>
    <property type="match status" value="1"/>
</dbReference>
<dbReference type="CDD" id="cd00806">
    <property type="entry name" value="TrpRS_core"/>
    <property type="match status" value="1"/>
</dbReference>
<dbReference type="InterPro" id="IPR002305">
    <property type="entry name" value="aa-tRNA-synth_Ic"/>
</dbReference>
<dbReference type="Pfam" id="PF00579">
    <property type="entry name" value="tRNA-synt_1b"/>
    <property type="match status" value="1"/>
</dbReference>
<keyword evidence="7 9" id="KW-0030">Aminoacyl-tRNA synthetase</keyword>
<protein>
    <recommendedName>
        <fullName evidence="2">tryptophan--tRNA ligase</fullName>
        <ecNumber evidence="2">6.1.1.2</ecNumber>
    </recommendedName>
    <alternativeName>
        <fullName evidence="8">Tryptophanyl-tRNA synthetase</fullName>
    </alternativeName>
</protein>
<organism evidence="10 11">
    <name type="scientific">Neonectria punicea</name>
    <dbReference type="NCBI Taxonomy" id="979145"/>
    <lineage>
        <taxon>Eukaryota</taxon>
        <taxon>Fungi</taxon>
        <taxon>Dikarya</taxon>
        <taxon>Ascomycota</taxon>
        <taxon>Pezizomycotina</taxon>
        <taxon>Sordariomycetes</taxon>
        <taxon>Hypocreomycetidae</taxon>
        <taxon>Hypocreales</taxon>
        <taxon>Nectriaceae</taxon>
        <taxon>Neonectria</taxon>
    </lineage>
</organism>
<dbReference type="InterPro" id="IPR001412">
    <property type="entry name" value="aa-tRNA-synth_I_CS"/>
</dbReference>
<dbReference type="Gene3D" id="1.10.240.10">
    <property type="entry name" value="Tyrosyl-Transfer RNA Synthetase"/>
    <property type="match status" value="1"/>
</dbReference>
<dbReference type="InterPro" id="IPR014729">
    <property type="entry name" value="Rossmann-like_a/b/a_fold"/>
</dbReference>
<name>A0ABR1GU88_9HYPO</name>
<evidence type="ECO:0000256" key="2">
    <source>
        <dbReference type="ARBA" id="ARBA00013161"/>
    </source>
</evidence>
<keyword evidence="3 9" id="KW-0436">Ligase</keyword>
<dbReference type="Gene3D" id="3.40.50.620">
    <property type="entry name" value="HUPs"/>
    <property type="match status" value="1"/>
</dbReference>
<dbReference type="InterPro" id="IPR050203">
    <property type="entry name" value="Trp-tRNA_synthetase"/>
</dbReference>
<dbReference type="EC" id="6.1.1.2" evidence="2"/>
<dbReference type="GO" id="GO:0004830">
    <property type="term" value="F:tryptophan-tRNA ligase activity"/>
    <property type="evidence" value="ECO:0007669"/>
    <property type="project" value="UniProtKB-EC"/>
</dbReference>
<evidence type="ECO:0000313" key="11">
    <source>
        <dbReference type="Proteomes" id="UP001498476"/>
    </source>
</evidence>